<dbReference type="Proteomes" id="UP000006657">
    <property type="component" value="Chromosome"/>
</dbReference>
<name>F9ZAG1_ODOSD</name>
<keyword evidence="2" id="KW-1185">Reference proteome</keyword>
<reference evidence="1 2" key="1">
    <citation type="journal article" date="2011" name="Stand. Genomic Sci.">
        <title>Complete genome sequence of Odoribacter splanchnicus type strain (1651/6).</title>
        <authorList>
            <consortium name="US DOE Joint Genome Institute (JGI-PGF)"/>
            <person name="Goker M."/>
            <person name="Gronow S."/>
            <person name="Zeytun A."/>
            <person name="Nolan M."/>
            <person name="Lucas S."/>
            <person name="Lapidus A."/>
            <person name="Hammon N."/>
            <person name="Deshpande S."/>
            <person name="Cheng J.F."/>
            <person name="Pitluck S."/>
            <person name="Liolios K."/>
            <person name="Pagani I."/>
            <person name="Ivanova N."/>
            <person name="Mavromatis K."/>
            <person name="Ovchinikova G."/>
            <person name="Pati A."/>
            <person name="Tapia R."/>
            <person name="Han C."/>
            <person name="Goodwin L."/>
            <person name="Chen A."/>
            <person name="Palaniappan K."/>
            <person name="Land M."/>
            <person name="Hauser L."/>
            <person name="Jeffries C.D."/>
            <person name="Brambilla E.M."/>
            <person name="Rohde M."/>
            <person name="Detter J.C."/>
            <person name="Woyke T."/>
            <person name="Bristow J."/>
            <person name="Markowitz V."/>
            <person name="Hugenholtz P."/>
            <person name="Eisen J.A."/>
            <person name="Kyrpides N.C."/>
            <person name="Klenk H.P."/>
        </authorList>
    </citation>
    <scope>NUCLEOTIDE SEQUENCE [LARGE SCALE GENOMIC DNA]</scope>
    <source>
        <strain evidence="2">ATCC 29572 / DSM 20712 / JCM 15291 / NCTC 10825 / 1651/6</strain>
    </source>
</reference>
<accession>F9ZAG1</accession>
<evidence type="ECO:0000313" key="2">
    <source>
        <dbReference type="Proteomes" id="UP000006657"/>
    </source>
</evidence>
<evidence type="ECO:0000313" key="1">
    <source>
        <dbReference type="EMBL" id="ADY33252.1"/>
    </source>
</evidence>
<organism evidence="1 2">
    <name type="scientific">Odoribacter splanchnicus (strain ATCC 29572 / DSM 20712 / CIP 104287 / JCM 15291 / NCTC 10825 / 1651/6)</name>
    <name type="common">Bacteroides splanchnicus</name>
    <dbReference type="NCBI Taxonomy" id="709991"/>
    <lineage>
        <taxon>Bacteria</taxon>
        <taxon>Pseudomonadati</taxon>
        <taxon>Bacteroidota</taxon>
        <taxon>Bacteroidia</taxon>
        <taxon>Bacteroidales</taxon>
        <taxon>Odoribacteraceae</taxon>
        <taxon>Odoribacter</taxon>
    </lineage>
</organism>
<dbReference type="EMBL" id="CP002544">
    <property type="protein sequence ID" value="ADY33252.1"/>
    <property type="molecule type" value="Genomic_DNA"/>
</dbReference>
<proteinExistence type="predicted"/>
<dbReference type="HOGENOM" id="CLU_085936_0_0_10"/>
<sequence>MGKSIIFVSSKQSMSMIKGVITGDLVNSTNIAAEWRQAVVGALYKCAADFSPLTPINIEMYRGDSFQVVVGNPEYALTVAVAFRAKLRASTPEKKEMWDARVSVGIGDVSFESDNIVTSDGEAFRLSGRTLDTMGKKRLTISTPWCDFNKSIELVTRFADEVVSSWTAKQANVVYHSLMSPKTQKDMAVELGLSKQNFNSHWTSAKVQLILDYLEYYKTLIVKYNQL</sequence>
<gene>
    <name evidence="1" type="ordered locus">Odosp_2255</name>
</gene>
<dbReference type="KEGG" id="osp:Odosp_2255"/>
<dbReference type="PaxDb" id="709991-Odosp_2255"/>
<dbReference type="AlphaFoldDB" id="F9ZAG1"/>
<protein>
    <submittedName>
        <fullName evidence="1">Uncharacterized protein</fullName>
    </submittedName>
</protein>
<dbReference type="eggNOG" id="COG1595">
    <property type="taxonomic scope" value="Bacteria"/>
</dbReference>